<keyword evidence="10" id="KW-0408">Iron</keyword>
<dbReference type="GO" id="GO:0046872">
    <property type="term" value="F:metal ion binding"/>
    <property type="evidence" value="ECO:0007669"/>
    <property type="project" value="UniProtKB-KW"/>
</dbReference>
<dbReference type="GO" id="GO:0009331">
    <property type="term" value="C:glycerol-3-phosphate dehydrogenase (FAD) complex"/>
    <property type="evidence" value="ECO:0007669"/>
    <property type="project" value="InterPro"/>
</dbReference>
<dbReference type="PANTHER" id="PTHR32479">
    <property type="entry name" value="GLYCOLATE OXIDASE IRON-SULFUR SUBUNIT"/>
    <property type="match status" value="1"/>
</dbReference>
<keyword evidence="5" id="KW-0004">4Fe-4S</keyword>
<sequence>MNDTRFESCIKCTVCTTTCPVSRVNPRYPGPKQAGPDGERLRLKDGALYDEALKYCINCKRCEVACPSDVKIGDIIQRARAQYGQQKPTLRDAILSHTDLMGTLSTPFAPLVNAATGLKPVRRLLDATLNIDHRRTLPKYGFGTFRRAYRQLAARQKQYSEQVAFFHGCYVNYNHPQLGKDLIRVVNALGTGVQLLSKEKCCGVPLIANGFFDKARKQAQSNVAAMRENTLPIIATSSTCAFTLRDEYPHLLDVDNSDLRDSRRACHPLDLETAGCRQDATAAPAAAESGLSHPVSYGKMGWSLYTLELLRLIPGCSWRCWIPSAAASQAPTGLKLRITRYPRLSAPRCSVRLRRAGPTSSSPTARPANGRLRCPPANAASIR</sequence>
<evidence type="ECO:0000259" key="17">
    <source>
        <dbReference type="PROSITE" id="PS51379"/>
    </source>
</evidence>
<keyword evidence="3" id="KW-0813">Transport</keyword>
<comment type="subunit">
    <text evidence="14">Composed of a catalytic GlpA/B dimer and of GlpC.</text>
</comment>
<dbReference type="EMBL" id="UGMN01000004">
    <property type="protein sequence ID" value="STV59275.1"/>
    <property type="molecule type" value="Genomic_DNA"/>
</dbReference>
<dbReference type="GO" id="GO:0016491">
    <property type="term" value="F:oxidoreductase activity"/>
    <property type="evidence" value="ECO:0007669"/>
    <property type="project" value="UniProtKB-ARBA"/>
</dbReference>
<comment type="function">
    <text evidence="13">Electron transfer protein; may also function as the membrane anchor for the GlpAB dimer.</text>
</comment>
<dbReference type="InterPro" id="IPR017900">
    <property type="entry name" value="4Fe4S_Fe_S_CS"/>
</dbReference>
<dbReference type="InterPro" id="IPR009051">
    <property type="entry name" value="Helical_ferredxn"/>
</dbReference>
<dbReference type="Proteomes" id="UP000254387">
    <property type="component" value="Unassembled WGS sequence"/>
</dbReference>
<evidence type="ECO:0000256" key="5">
    <source>
        <dbReference type="ARBA" id="ARBA00022485"/>
    </source>
</evidence>
<keyword evidence="6" id="KW-0997">Cell inner membrane</keyword>
<evidence type="ECO:0000256" key="4">
    <source>
        <dbReference type="ARBA" id="ARBA00022475"/>
    </source>
</evidence>
<dbReference type="InterPro" id="IPR017753">
    <property type="entry name" value="G3P_DH_GlpC_su"/>
</dbReference>
<protein>
    <recommendedName>
        <fullName evidence="15">Anaerobic glycerol-3-phosphate dehydrogenase subunit C</fullName>
    </recommendedName>
</protein>
<evidence type="ECO:0000256" key="7">
    <source>
        <dbReference type="ARBA" id="ARBA00022723"/>
    </source>
</evidence>
<comment type="pathway">
    <text evidence="2">Polyol metabolism; glycerol degradation via glycerol kinase pathway; glycerone phosphate from sn-glycerol 3-phosphate (anaerobic route): step 1/1.</text>
</comment>
<evidence type="ECO:0000256" key="13">
    <source>
        <dbReference type="ARBA" id="ARBA00059456"/>
    </source>
</evidence>
<dbReference type="NCBIfam" id="TIGR03379">
    <property type="entry name" value="glycerol3P_GlpC"/>
    <property type="match status" value="1"/>
</dbReference>
<dbReference type="Pfam" id="PF02754">
    <property type="entry name" value="CCG"/>
    <property type="match status" value="1"/>
</dbReference>
<evidence type="ECO:0000256" key="8">
    <source>
        <dbReference type="ARBA" id="ARBA00022737"/>
    </source>
</evidence>
<dbReference type="NCBIfam" id="NF008369">
    <property type="entry name" value="PRK11168.1"/>
    <property type="match status" value="1"/>
</dbReference>
<evidence type="ECO:0000256" key="2">
    <source>
        <dbReference type="ARBA" id="ARBA00005157"/>
    </source>
</evidence>
<organism evidence="18 19">
    <name type="scientific">Klebsiella pneumoniae</name>
    <dbReference type="NCBI Taxonomy" id="573"/>
    <lineage>
        <taxon>Bacteria</taxon>
        <taxon>Pseudomonadati</taxon>
        <taxon>Pseudomonadota</taxon>
        <taxon>Gammaproteobacteria</taxon>
        <taxon>Enterobacterales</taxon>
        <taxon>Enterobacteriaceae</taxon>
        <taxon>Klebsiella/Raoultella group</taxon>
        <taxon>Klebsiella</taxon>
        <taxon>Klebsiella pneumoniae complex</taxon>
    </lineage>
</organism>
<reference evidence="18 19" key="1">
    <citation type="submission" date="2018-06" db="EMBL/GenBank/DDBJ databases">
        <authorList>
            <consortium name="Pathogen Informatics"/>
            <person name="Doyle S."/>
        </authorList>
    </citation>
    <scope>NUCLEOTIDE SEQUENCE [LARGE SCALE GENOMIC DNA]</scope>
    <source>
        <strain evidence="18 19">NCTC5053</strain>
    </source>
</reference>
<gene>
    <name evidence="18" type="primary">glpC</name>
    <name evidence="18" type="ORF">NCTC5053_06223</name>
</gene>
<feature type="domain" description="4Fe-4S ferredoxin-type" evidence="17">
    <location>
        <begin position="1"/>
        <end position="29"/>
    </location>
</feature>
<evidence type="ECO:0000256" key="12">
    <source>
        <dbReference type="ARBA" id="ARBA00023136"/>
    </source>
</evidence>
<feature type="region of interest" description="Disordered" evidence="16">
    <location>
        <begin position="354"/>
        <end position="383"/>
    </location>
</feature>
<evidence type="ECO:0000256" key="15">
    <source>
        <dbReference type="ARBA" id="ARBA00067433"/>
    </source>
</evidence>
<evidence type="ECO:0000256" key="10">
    <source>
        <dbReference type="ARBA" id="ARBA00023004"/>
    </source>
</evidence>
<evidence type="ECO:0000256" key="9">
    <source>
        <dbReference type="ARBA" id="ARBA00022982"/>
    </source>
</evidence>
<accession>A0A378C2C6</accession>
<keyword evidence="8" id="KW-0677">Repeat</keyword>
<keyword evidence="7" id="KW-0479">Metal-binding</keyword>
<comment type="subcellular location">
    <subcellularLocation>
        <location evidence="1">Cell inner membrane</location>
        <topology evidence="1">Peripheral membrane protein</topology>
    </subcellularLocation>
</comment>
<dbReference type="PANTHER" id="PTHR32479:SF19">
    <property type="entry name" value="ANAEROBIC GLYCEROL-3-PHOSPHATE DEHYDROGENASE SUBUNIT C"/>
    <property type="match status" value="1"/>
</dbReference>
<dbReference type="GO" id="GO:0051539">
    <property type="term" value="F:4 iron, 4 sulfur cluster binding"/>
    <property type="evidence" value="ECO:0007669"/>
    <property type="project" value="UniProtKB-KW"/>
</dbReference>
<dbReference type="GO" id="GO:0005886">
    <property type="term" value="C:plasma membrane"/>
    <property type="evidence" value="ECO:0007669"/>
    <property type="project" value="UniProtKB-SubCell"/>
</dbReference>
<evidence type="ECO:0000256" key="3">
    <source>
        <dbReference type="ARBA" id="ARBA00022448"/>
    </source>
</evidence>
<evidence type="ECO:0000256" key="1">
    <source>
        <dbReference type="ARBA" id="ARBA00004417"/>
    </source>
</evidence>
<proteinExistence type="predicted"/>
<dbReference type="Pfam" id="PF13183">
    <property type="entry name" value="Fer4_8"/>
    <property type="match status" value="1"/>
</dbReference>
<keyword evidence="4" id="KW-1003">Cell membrane</keyword>
<dbReference type="AlphaFoldDB" id="A0A378C2C6"/>
<name>A0A378C2C6_KLEPN</name>
<dbReference type="Gene3D" id="1.10.1060.10">
    <property type="entry name" value="Alpha-helical ferredoxin"/>
    <property type="match status" value="1"/>
</dbReference>
<keyword evidence="11" id="KW-0411">Iron-sulfur</keyword>
<evidence type="ECO:0000313" key="19">
    <source>
        <dbReference type="Proteomes" id="UP000254387"/>
    </source>
</evidence>
<dbReference type="FunFam" id="1.10.1060.10:FF:000008">
    <property type="entry name" value="Glycerol-3-phosphate dehydrogenase, anaerobic, C subunit"/>
    <property type="match status" value="1"/>
</dbReference>
<dbReference type="InterPro" id="IPR017896">
    <property type="entry name" value="4Fe4S_Fe-S-bd"/>
</dbReference>
<dbReference type="InterPro" id="IPR004017">
    <property type="entry name" value="Cys_rich_dom"/>
</dbReference>
<dbReference type="PROSITE" id="PS51379">
    <property type="entry name" value="4FE4S_FER_2"/>
    <property type="match status" value="2"/>
</dbReference>
<evidence type="ECO:0000256" key="14">
    <source>
        <dbReference type="ARBA" id="ARBA00062466"/>
    </source>
</evidence>
<evidence type="ECO:0000313" key="18">
    <source>
        <dbReference type="EMBL" id="STV59275.1"/>
    </source>
</evidence>
<evidence type="ECO:0000256" key="6">
    <source>
        <dbReference type="ARBA" id="ARBA00022519"/>
    </source>
</evidence>
<dbReference type="GO" id="GO:0009061">
    <property type="term" value="P:anaerobic respiration"/>
    <property type="evidence" value="ECO:0007669"/>
    <property type="project" value="InterPro"/>
</dbReference>
<keyword evidence="12" id="KW-0472">Membrane</keyword>
<dbReference type="SUPFAM" id="SSF46548">
    <property type="entry name" value="alpha-helical ferredoxin"/>
    <property type="match status" value="1"/>
</dbReference>
<feature type="domain" description="4Fe-4S ferredoxin-type" evidence="17">
    <location>
        <begin position="45"/>
        <end position="70"/>
    </location>
</feature>
<keyword evidence="9" id="KW-0249">Electron transport</keyword>
<evidence type="ECO:0000256" key="16">
    <source>
        <dbReference type="SAM" id="MobiDB-lite"/>
    </source>
</evidence>
<dbReference type="PROSITE" id="PS00198">
    <property type="entry name" value="4FE4S_FER_1"/>
    <property type="match status" value="1"/>
</dbReference>
<evidence type="ECO:0000256" key="11">
    <source>
        <dbReference type="ARBA" id="ARBA00023014"/>
    </source>
</evidence>